<accession>A0AAD0KTK5</accession>
<reference evidence="1 2" key="1">
    <citation type="submission" date="2018-05" db="EMBL/GenBank/DDBJ databases">
        <title>Evolution of small genomes with special reference to Mycobacterium leprae.</title>
        <authorList>
            <person name="Mohanty P.S."/>
            <person name="Bansal A.K."/>
            <person name="Gupta U.D."/>
            <person name="Naaz F."/>
            <person name="Dwivedi V.D."/>
            <person name="Singh H."/>
            <person name="Gupta G."/>
            <person name="Sharma S."/>
            <person name="Arora M."/>
        </authorList>
    </citation>
    <scope>NUCLEOTIDE SEQUENCE [LARGE SCALE GENOMIC DNA]</scope>
    <source>
        <strain evidence="1 2">MRHRU-235-G</strain>
    </source>
</reference>
<dbReference type="EMBL" id="CP029543">
    <property type="protein sequence ID" value="AWV47161.1"/>
    <property type="molecule type" value="Genomic_DNA"/>
</dbReference>
<sequence>MIVLQHEITRLQNGWYYGNRVWHQDIDKLADLKQLRDTLAGTQRNQLILSFTTRNLSKGLEAFGLVDLYNEYVSKSLSV</sequence>
<organism evidence="1 2">
    <name type="scientific">Mycobacterium leprae</name>
    <dbReference type="NCBI Taxonomy" id="1769"/>
    <lineage>
        <taxon>Bacteria</taxon>
        <taxon>Bacillati</taxon>
        <taxon>Actinomycetota</taxon>
        <taxon>Actinomycetes</taxon>
        <taxon>Mycobacteriales</taxon>
        <taxon>Mycobacteriaceae</taxon>
        <taxon>Mycobacterium</taxon>
    </lineage>
</organism>
<protein>
    <submittedName>
        <fullName evidence="1">Uncharacterized protein</fullName>
    </submittedName>
</protein>
<evidence type="ECO:0000313" key="1">
    <source>
        <dbReference type="EMBL" id="AWV47161.1"/>
    </source>
</evidence>
<dbReference type="Proteomes" id="UP000249682">
    <property type="component" value="Chromosome"/>
</dbReference>
<dbReference type="AlphaFoldDB" id="A0AAD0KTK5"/>
<gene>
    <name evidence="1" type="ORF">DIJ64_00900</name>
</gene>
<name>A0AAD0KTK5_MYCLR</name>
<evidence type="ECO:0000313" key="2">
    <source>
        <dbReference type="Proteomes" id="UP000249682"/>
    </source>
</evidence>
<proteinExistence type="predicted"/>